<evidence type="ECO:0000259" key="9">
    <source>
        <dbReference type="Pfam" id="PF02270"/>
    </source>
</evidence>
<evidence type="ECO:0000256" key="7">
    <source>
        <dbReference type="ARBA" id="ARBA00023242"/>
    </source>
</evidence>
<dbReference type="GO" id="GO:0006367">
    <property type="term" value="P:transcription initiation at RNA polymerase II promoter"/>
    <property type="evidence" value="ECO:0007669"/>
    <property type="project" value="InterPro"/>
</dbReference>
<protein>
    <recommendedName>
        <fullName evidence="3">General transcription factor IIF subunit 2</fullName>
    </recommendedName>
    <alternativeName>
        <fullName evidence="8">Transcription initiation factor IIF subunit beta</fullName>
    </alternativeName>
</protein>
<proteinExistence type="inferred from homology"/>
<evidence type="ECO:0000256" key="8">
    <source>
        <dbReference type="ARBA" id="ARBA00033388"/>
    </source>
</evidence>
<name>A0A8S4NL92_OWEFU</name>
<dbReference type="Proteomes" id="UP000749559">
    <property type="component" value="Unassembled WGS sequence"/>
</dbReference>
<evidence type="ECO:0000313" key="12">
    <source>
        <dbReference type="Proteomes" id="UP000749559"/>
    </source>
</evidence>
<keyword evidence="12" id="KW-1185">Reference proteome</keyword>
<dbReference type="InterPro" id="IPR040504">
    <property type="entry name" value="TFIIF_beta_N"/>
</dbReference>
<dbReference type="EMBL" id="CAIIXF020000004">
    <property type="protein sequence ID" value="CAH1781963.1"/>
    <property type="molecule type" value="Genomic_DNA"/>
</dbReference>
<dbReference type="CDD" id="cd07980">
    <property type="entry name" value="TFIIF_beta"/>
    <property type="match status" value="1"/>
</dbReference>
<dbReference type="Pfam" id="PF17683">
    <property type="entry name" value="TFIIF_beta_N"/>
    <property type="match status" value="1"/>
</dbReference>
<evidence type="ECO:0000256" key="5">
    <source>
        <dbReference type="ARBA" id="ARBA00023125"/>
    </source>
</evidence>
<evidence type="ECO:0000256" key="4">
    <source>
        <dbReference type="ARBA" id="ARBA00023015"/>
    </source>
</evidence>
<reference evidence="11" key="1">
    <citation type="submission" date="2022-03" db="EMBL/GenBank/DDBJ databases">
        <authorList>
            <person name="Martin C."/>
        </authorList>
    </citation>
    <scope>NUCLEOTIDE SEQUENCE</scope>
</reference>
<dbReference type="Pfam" id="PF02270">
    <property type="entry name" value="TFIIF_beta"/>
    <property type="match status" value="1"/>
</dbReference>
<keyword evidence="7" id="KW-0539">Nucleus</keyword>
<organism evidence="11 12">
    <name type="scientific">Owenia fusiformis</name>
    <name type="common">Polychaete worm</name>
    <dbReference type="NCBI Taxonomy" id="6347"/>
    <lineage>
        <taxon>Eukaryota</taxon>
        <taxon>Metazoa</taxon>
        <taxon>Spiralia</taxon>
        <taxon>Lophotrochozoa</taxon>
        <taxon>Annelida</taxon>
        <taxon>Polychaeta</taxon>
        <taxon>Sedentaria</taxon>
        <taxon>Canalipalpata</taxon>
        <taxon>Sabellida</taxon>
        <taxon>Oweniida</taxon>
        <taxon>Oweniidae</taxon>
        <taxon>Owenia</taxon>
    </lineage>
</organism>
<dbReference type="GO" id="GO:0006368">
    <property type="term" value="P:transcription elongation by RNA polymerase II"/>
    <property type="evidence" value="ECO:0007669"/>
    <property type="project" value="UniProtKB-ARBA"/>
</dbReference>
<dbReference type="SUPFAM" id="SSF50916">
    <property type="entry name" value="Rap30/74 interaction domains"/>
    <property type="match status" value="1"/>
</dbReference>
<keyword evidence="6" id="KW-0804">Transcription</keyword>
<dbReference type="PANTHER" id="PTHR10445">
    <property type="entry name" value="GENERAL TRANSCRIPTION FACTOR IIF SUBUNIT 2"/>
    <property type="match status" value="1"/>
</dbReference>
<feature type="domain" description="TFIIF beta subunit HTH" evidence="9">
    <location>
        <begin position="177"/>
        <end position="240"/>
    </location>
</feature>
<comment type="subcellular location">
    <subcellularLocation>
        <location evidence="1">Nucleus</location>
    </subcellularLocation>
</comment>
<sequence length="249" mass="28698">MEKAHDPKDLDLTASGRGVWLVKVPKYLSEKWSNTRGGSELGRLKISRPKFVGAKQEVLFTLPEATVAGDSIPRDHKFAITKIGNQNLSVLSETGTNTEDSTTTVAITGKVIQRAECRPIAGDRYMELKKKALEMSNKPQMEVKVLDKAVVNYKPKANHAFNREWDLKKKEEGKRSRTDKDKVLEMLYNAFEKHQYYNVKDLVTITKQPITWLKEILKEICNYNMRAPHKNMWELKPEYRHYTAKEDDT</sequence>
<dbReference type="GO" id="GO:0003677">
    <property type="term" value="F:DNA binding"/>
    <property type="evidence" value="ECO:0007669"/>
    <property type="project" value="UniProtKB-KW"/>
</dbReference>
<keyword evidence="5" id="KW-0238">DNA-binding</keyword>
<evidence type="ECO:0000259" key="10">
    <source>
        <dbReference type="Pfam" id="PF17683"/>
    </source>
</evidence>
<keyword evidence="4" id="KW-0805">Transcription regulation</keyword>
<accession>A0A8S4NL92</accession>
<dbReference type="InterPro" id="IPR040450">
    <property type="entry name" value="TFIIF_beta_HTH"/>
</dbReference>
<dbReference type="InterPro" id="IPR036390">
    <property type="entry name" value="WH_DNA-bd_sf"/>
</dbReference>
<dbReference type="InterPro" id="IPR036388">
    <property type="entry name" value="WH-like_DNA-bd_sf"/>
</dbReference>
<dbReference type="InterPro" id="IPR011039">
    <property type="entry name" value="TFIIF_interaction"/>
</dbReference>
<dbReference type="OrthoDB" id="26094at2759"/>
<gene>
    <name evidence="11" type="ORF">OFUS_LOCUS8461</name>
</gene>
<dbReference type="FunFam" id="1.10.10.10:FF:000035">
    <property type="entry name" value="General transcription factor IIF subunit 2"/>
    <property type="match status" value="1"/>
</dbReference>
<dbReference type="InterPro" id="IPR003196">
    <property type="entry name" value="TFIIF_beta"/>
</dbReference>
<dbReference type="AlphaFoldDB" id="A0A8S4NL92"/>
<dbReference type="SUPFAM" id="SSF46785">
    <property type="entry name" value="Winged helix' DNA-binding domain"/>
    <property type="match status" value="1"/>
</dbReference>
<evidence type="ECO:0000313" key="11">
    <source>
        <dbReference type="EMBL" id="CAH1781963.1"/>
    </source>
</evidence>
<evidence type="ECO:0000256" key="3">
    <source>
        <dbReference type="ARBA" id="ARBA00020815"/>
    </source>
</evidence>
<evidence type="ECO:0000256" key="2">
    <source>
        <dbReference type="ARBA" id="ARBA00009543"/>
    </source>
</evidence>
<dbReference type="GO" id="GO:0005674">
    <property type="term" value="C:transcription factor TFIIF complex"/>
    <property type="evidence" value="ECO:0007669"/>
    <property type="project" value="InterPro"/>
</dbReference>
<comment type="caution">
    <text evidence="11">The sequence shown here is derived from an EMBL/GenBank/DDBJ whole genome shotgun (WGS) entry which is preliminary data.</text>
</comment>
<feature type="domain" description="TFIIF beta subunit N-terminal" evidence="10">
    <location>
        <begin position="17"/>
        <end position="138"/>
    </location>
</feature>
<evidence type="ECO:0000256" key="1">
    <source>
        <dbReference type="ARBA" id="ARBA00004123"/>
    </source>
</evidence>
<evidence type="ECO:0000256" key="6">
    <source>
        <dbReference type="ARBA" id="ARBA00023163"/>
    </source>
</evidence>
<dbReference type="Gene3D" id="1.10.10.10">
    <property type="entry name" value="Winged helix-like DNA-binding domain superfamily/Winged helix DNA-binding domain"/>
    <property type="match status" value="1"/>
</dbReference>
<comment type="similarity">
    <text evidence="2">Belongs to the TFIIF beta subunit family.</text>
</comment>
<dbReference type="PANTHER" id="PTHR10445:SF0">
    <property type="entry name" value="GENERAL TRANSCRIPTION FACTOR IIF SUBUNIT 2"/>
    <property type="match status" value="1"/>
</dbReference>